<dbReference type="InterPro" id="IPR052174">
    <property type="entry name" value="Flavoredoxin"/>
</dbReference>
<dbReference type="Proteomes" id="UP000886757">
    <property type="component" value="Unassembled WGS sequence"/>
</dbReference>
<dbReference type="SMART" id="SM00903">
    <property type="entry name" value="Flavin_Reduct"/>
    <property type="match status" value="1"/>
</dbReference>
<comment type="caution">
    <text evidence="5">The sequence shown here is derived from an EMBL/GenBank/DDBJ whole genome shotgun (WGS) entry which is preliminary data.</text>
</comment>
<name>A0A9D1ACX6_9FIRM</name>
<evidence type="ECO:0000313" key="5">
    <source>
        <dbReference type="EMBL" id="HIR14315.1"/>
    </source>
</evidence>
<dbReference type="Gene3D" id="2.30.110.10">
    <property type="entry name" value="Electron Transport, Fmn-binding Protein, Chain A"/>
    <property type="match status" value="1"/>
</dbReference>
<accession>A0A9D1ACX6</accession>
<comment type="cofactor">
    <cofactor evidence="1">
        <name>FMN</name>
        <dbReference type="ChEBI" id="CHEBI:58210"/>
    </cofactor>
</comment>
<dbReference type="PANTHER" id="PTHR43567">
    <property type="entry name" value="FLAVOREDOXIN-RELATED-RELATED"/>
    <property type="match status" value="1"/>
</dbReference>
<dbReference type="InterPro" id="IPR002563">
    <property type="entry name" value="Flavin_Rdtase-like_dom"/>
</dbReference>
<dbReference type="EMBL" id="DVGK01000117">
    <property type="protein sequence ID" value="HIR14315.1"/>
    <property type="molecule type" value="Genomic_DNA"/>
</dbReference>
<evidence type="ECO:0000259" key="4">
    <source>
        <dbReference type="SMART" id="SM00903"/>
    </source>
</evidence>
<dbReference type="PROSITE" id="PS51257">
    <property type="entry name" value="PROKAR_LIPOPROTEIN"/>
    <property type="match status" value="1"/>
</dbReference>
<evidence type="ECO:0000313" key="6">
    <source>
        <dbReference type="Proteomes" id="UP000886757"/>
    </source>
</evidence>
<feature type="domain" description="Flavin reductase like" evidence="4">
    <location>
        <begin position="11"/>
        <end position="150"/>
    </location>
</feature>
<keyword evidence="2" id="KW-0285">Flavoprotein</keyword>
<protein>
    <submittedName>
        <fullName evidence="5">Flavin reductase family protein</fullName>
    </submittedName>
</protein>
<evidence type="ECO:0000256" key="1">
    <source>
        <dbReference type="ARBA" id="ARBA00001917"/>
    </source>
</evidence>
<dbReference type="AlphaFoldDB" id="A0A9D1ACX6"/>
<dbReference type="Pfam" id="PF01613">
    <property type="entry name" value="Flavin_Reduct"/>
    <property type="match status" value="1"/>
</dbReference>
<proteinExistence type="inferred from homology"/>
<comment type="similarity">
    <text evidence="3">Belongs to the flavoredoxin family.</text>
</comment>
<organism evidence="5 6">
    <name type="scientific">Candidatus Choladousia intestinavium</name>
    <dbReference type="NCBI Taxonomy" id="2840727"/>
    <lineage>
        <taxon>Bacteria</taxon>
        <taxon>Bacillati</taxon>
        <taxon>Bacillota</taxon>
        <taxon>Clostridia</taxon>
        <taxon>Lachnospirales</taxon>
        <taxon>Lachnospiraceae</taxon>
        <taxon>Lachnospiraceae incertae sedis</taxon>
        <taxon>Candidatus Choladousia</taxon>
    </lineage>
</organism>
<reference evidence="5" key="2">
    <citation type="journal article" date="2021" name="PeerJ">
        <title>Extensive microbial diversity within the chicken gut microbiome revealed by metagenomics and culture.</title>
        <authorList>
            <person name="Gilroy R."/>
            <person name="Ravi A."/>
            <person name="Getino M."/>
            <person name="Pursley I."/>
            <person name="Horton D.L."/>
            <person name="Alikhan N.F."/>
            <person name="Baker D."/>
            <person name="Gharbi K."/>
            <person name="Hall N."/>
            <person name="Watson M."/>
            <person name="Adriaenssens E.M."/>
            <person name="Foster-Nyarko E."/>
            <person name="Jarju S."/>
            <person name="Secka A."/>
            <person name="Antonio M."/>
            <person name="Oren A."/>
            <person name="Chaudhuri R.R."/>
            <person name="La Ragione R."/>
            <person name="Hildebrand F."/>
            <person name="Pallen M.J."/>
        </authorList>
    </citation>
    <scope>NUCLEOTIDE SEQUENCE</scope>
    <source>
        <strain evidence="5">ChiSjej4B22-8148</strain>
    </source>
</reference>
<gene>
    <name evidence="5" type="ORF">IAB31_10395</name>
</gene>
<evidence type="ECO:0000256" key="2">
    <source>
        <dbReference type="ARBA" id="ARBA00022630"/>
    </source>
</evidence>
<reference evidence="5" key="1">
    <citation type="submission" date="2020-10" db="EMBL/GenBank/DDBJ databases">
        <authorList>
            <person name="Gilroy R."/>
        </authorList>
    </citation>
    <scope>NUCLEOTIDE SEQUENCE</scope>
    <source>
        <strain evidence="5">ChiSjej4B22-8148</strain>
    </source>
</reference>
<dbReference type="PANTHER" id="PTHR43567:SF1">
    <property type="entry name" value="FLAVOREDOXIN"/>
    <property type="match status" value="1"/>
</dbReference>
<dbReference type="GO" id="GO:0010181">
    <property type="term" value="F:FMN binding"/>
    <property type="evidence" value="ECO:0007669"/>
    <property type="project" value="InterPro"/>
</dbReference>
<dbReference type="SUPFAM" id="SSF50475">
    <property type="entry name" value="FMN-binding split barrel"/>
    <property type="match status" value="1"/>
</dbReference>
<sequence length="187" mass="20722">MGKQNWKAGNMLYPVPAVMVSCRRPGEKANIITVAWAGTVCTSPAMVSISLKPERYSYQIIRDTGEFVINLTTERLARAADFCGVRSGRDLDKFQAAGLTPEPAEHVGAPLIKESPVNLECRVTQVLKLGSHHMFVAQVLGVDVDERYLDKNQKLHLDKAGLIVYSHGQYFGLGKNMGRFGFSVRKR</sequence>
<dbReference type="GO" id="GO:0016646">
    <property type="term" value="F:oxidoreductase activity, acting on the CH-NH group of donors, NAD or NADP as acceptor"/>
    <property type="evidence" value="ECO:0007669"/>
    <property type="project" value="UniProtKB-ARBA"/>
</dbReference>
<evidence type="ECO:0000256" key="3">
    <source>
        <dbReference type="ARBA" id="ARBA00038054"/>
    </source>
</evidence>
<dbReference type="InterPro" id="IPR012349">
    <property type="entry name" value="Split_barrel_FMN-bd"/>
</dbReference>